<dbReference type="EMBL" id="KR029600">
    <property type="protein sequence ID" value="AKH47994.1"/>
    <property type="molecule type" value="Genomic_DNA"/>
</dbReference>
<evidence type="ECO:0000313" key="1">
    <source>
        <dbReference type="EMBL" id="AKH47994.1"/>
    </source>
</evidence>
<name>A0A0F7L619_9VIRU</name>
<reference evidence="1" key="1">
    <citation type="journal article" date="2015" name="Front. Microbiol.">
        <title>Combining genomic sequencing methods to explore viral diversity and reveal potential virus-host interactions.</title>
        <authorList>
            <person name="Chow C.E."/>
            <person name="Winget D.M."/>
            <person name="White R.A.III."/>
            <person name="Hallam S.J."/>
            <person name="Suttle C.A."/>
        </authorList>
    </citation>
    <scope>NUCLEOTIDE SEQUENCE</scope>
    <source>
        <strain evidence="1">Oxic1_5</strain>
    </source>
</reference>
<protein>
    <submittedName>
        <fullName evidence="1">Uncharacterized protein</fullName>
    </submittedName>
</protein>
<accession>A0A0F7L619</accession>
<organism evidence="1">
    <name type="scientific">uncultured marine virus</name>
    <dbReference type="NCBI Taxonomy" id="186617"/>
    <lineage>
        <taxon>Viruses</taxon>
        <taxon>environmental samples</taxon>
    </lineage>
</organism>
<reference evidence="1" key="2">
    <citation type="submission" date="2015-03" db="EMBL/GenBank/DDBJ databases">
        <authorList>
            <person name="Chow C.-E.T."/>
            <person name="Winget D.M."/>
            <person name="White R.A.III."/>
            <person name="Hallam S.J."/>
            <person name="Suttle C.A."/>
        </authorList>
    </citation>
    <scope>NUCLEOTIDE SEQUENCE</scope>
    <source>
        <strain evidence="1">Oxic1_5</strain>
    </source>
</reference>
<sequence>MESMKRNKPMKPLRKLTKREDILKRGGRVCDHCGREIFNPKKMYCRPSCRKADIPVILKERENLIERVYNELLM</sequence>
<proteinExistence type="predicted"/>